<dbReference type="PIRSF" id="PIRSF005962">
    <property type="entry name" value="Pept_M20D_amidohydro"/>
    <property type="match status" value="1"/>
</dbReference>
<name>A0A937K3D1_9BACT</name>
<dbReference type="PANTHER" id="PTHR11014:SF98">
    <property type="entry name" value="N-ACETYLDIAMINOPIMELATE DEACETYLASE"/>
    <property type="match status" value="1"/>
</dbReference>
<feature type="binding site" evidence="2">
    <location>
        <position position="203"/>
    </location>
    <ligand>
        <name>Mn(2+)</name>
        <dbReference type="ChEBI" id="CHEBI:29035"/>
        <label>2</label>
    </ligand>
</feature>
<keyword evidence="1" id="KW-0378">Hydrolase</keyword>
<dbReference type="AlphaFoldDB" id="A0A937K3D1"/>
<keyword evidence="2" id="KW-0464">Manganese</keyword>
<dbReference type="GO" id="GO:0016787">
    <property type="term" value="F:hydrolase activity"/>
    <property type="evidence" value="ECO:0007669"/>
    <property type="project" value="InterPro"/>
</dbReference>
<dbReference type="EMBL" id="JAESIY010000018">
    <property type="protein sequence ID" value="MBL3658842.1"/>
    <property type="molecule type" value="Genomic_DNA"/>
</dbReference>
<accession>A0A937K3D1</accession>
<dbReference type="InterPro" id="IPR002933">
    <property type="entry name" value="Peptidase_M20"/>
</dbReference>
<dbReference type="SUPFAM" id="SSF53187">
    <property type="entry name" value="Zn-dependent exopeptidases"/>
    <property type="match status" value="1"/>
</dbReference>
<gene>
    <name evidence="4" type="ORF">JL102_22020</name>
</gene>
<dbReference type="Pfam" id="PF01546">
    <property type="entry name" value="Peptidase_M20"/>
    <property type="match status" value="1"/>
</dbReference>
<feature type="binding site" evidence="2">
    <location>
        <position position="417"/>
    </location>
    <ligand>
        <name>Mn(2+)</name>
        <dbReference type="ChEBI" id="CHEBI:29035"/>
        <label>2</label>
    </ligand>
</feature>
<dbReference type="PANTHER" id="PTHR11014">
    <property type="entry name" value="PEPTIDASE M20 FAMILY MEMBER"/>
    <property type="match status" value="1"/>
</dbReference>
<keyword evidence="3" id="KW-0732">Signal</keyword>
<comment type="cofactor">
    <cofactor evidence="2">
        <name>Mn(2+)</name>
        <dbReference type="ChEBI" id="CHEBI:29035"/>
    </cofactor>
    <text evidence="2">The Mn(2+) ion enhances activity.</text>
</comment>
<comment type="caution">
    <text evidence="4">The sequence shown here is derived from an EMBL/GenBank/DDBJ whole genome shotgun (WGS) entry which is preliminary data.</text>
</comment>
<evidence type="ECO:0000313" key="4">
    <source>
        <dbReference type="EMBL" id="MBL3658842.1"/>
    </source>
</evidence>
<dbReference type="NCBIfam" id="TIGR01891">
    <property type="entry name" value="amidohydrolases"/>
    <property type="match status" value="1"/>
</dbReference>
<dbReference type="Proteomes" id="UP000659388">
    <property type="component" value="Unassembled WGS sequence"/>
</dbReference>
<evidence type="ECO:0000256" key="1">
    <source>
        <dbReference type="ARBA" id="ARBA00022801"/>
    </source>
</evidence>
<protein>
    <submittedName>
        <fullName evidence="4">Amidohydrolase</fullName>
    </submittedName>
</protein>
<keyword evidence="5" id="KW-1185">Reference proteome</keyword>
<evidence type="ECO:0000256" key="2">
    <source>
        <dbReference type="PIRSR" id="PIRSR005962-1"/>
    </source>
</evidence>
<feature type="binding site" evidence="2">
    <location>
        <position position="143"/>
    </location>
    <ligand>
        <name>Mn(2+)</name>
        <dbReference type="ChEBI" id="CHEBI:29035"/>
        <label>2</label>
    </ligand>
</feature>
<evidence type="ECO:0000256" key="3">
    <source>
        <dbReference type="SAM" id="SignalP"/>
    </source>
</evidence>
<dbReference type="GO" id="GO:0046872">
    <property type="term" value="F:metal ion binding"/>
    <property type="evidence" value="ECO:0007669"/>
    <property type="project" value="UniProtKB-KW"/>
</dbReference>
<evidence type="ECO:0000313" key="5">
    <source>
        <dbReference type="Proteomes" id="UP000659388"/>
    </source>
</evidence>
<feature type="binding site" evidence="2">
    <location>
        <position position="141"/>
    </location>
    <ligand>
        <name>Mn(2+)</name>
        <dbReference type="ChEBI" id="CHEBI:29035"/>
        <label>2</label>
    </ligand>
</feature>
<feature type="chain" id="PRO_5038103153" evidence="3">
    <location>
        <begin position="32"/>
        <end position="454"/>
    </location>
</feature>
<dbReference type="RefSeq" id="WP_202246635.1">
    <property type="nucleotide sequence ID" value="NZ_JAESIY010000018.1"/>
</dbReference>
<dbReference type="Gene3D" id="3.40.630.10">
    <property type="entry name" value="Zn peptidases"/>
    <property type="match status" value="2"/>
</dbReference>
<organism evidence="4 5">
    <name type="scientific">Fulvivirga sediminis</name>
    <dbReference type="NCBI Taxonomy" id="2803949"/>
    <lineage>
        <taxon>Bacteria</taxon>
        <taxon>Pseudomonadati</taxon>
        <taxon>Bacteroidota</taxon>
        <taxon>Cytophagia</taxon>
        <taxon>Cytophagales</taxon>
        <taxon>Fulvivirgaceae</taxon>
        <taxon>Fulvivirga</taxon>
    </lineage>
</organism>
<reference evidence="4" key="1">
    <citation type="submission" date="2021-01" db="EMBL/GenBank/DDBJ databases">
        <title>Fulvivirga kasyanovii gen. nov., sp nov., a novel member of the phylum Bacteroidetes isolated from seawater in a mussel farm.</title>
        <authorList>
            <person name="Zhao L.-H."/>
            <person name="Wang Z.-J."/>
        </authorList>
    </citation>
    <scope>NUCLEOTIDE SEQUENCE</scope>
    <source>
        <strain evidence="4">2943</strain>
    </source>
</reference>
<feature type="binding site" evidence="2">
    <location>
        <position position="177"/>
    </location>
    <ligand>
        <name>Mn(2+)</name>
        <dbReference type="ChEBI" id="CHEBI:29035"/>
        <label>2</label>
    </ligand>
</feature>
<proteinExistence type="predicted"/>
<sequence>MKNLKTSHYSSMIKSICFASCLLICNTAVQAQNSELQNVHTAIQLATDSLYESLVEIRRDIHQHPELSGEEKRTSEFIYQYLSNLGLEVKAGIGGYSVIGVLKGKQPGKKIAWRADIDAIPIHNHGAGEAAAKKDEIGHNCGHDVHTAIGLGIANVLAKQKEHIKGTIYFIFQPSEENYKGAKLMIDDGLFNVISPEEIYAAHISPMPAGLIASKPGYLFADYKQINLTFKATEDNNEIADFVKKRVSELQNVAADSKFWDNSSLMDPNIGIGNPNTIFKDFVTVQKHFKVEENDGELKIIGFISASNEESISAIPDQLKAAFKESKYGHLLKDVYYHSNMIGYSTERGNIDNDEQLTLQTINTVANIYGPASAIQLYGIIPDGRGDDFSYFQQQVPGTYFLMGGSNFEKGIIAMPHSPDFSVDESCIKSGVKYFASMLVEQVNKTDESVSLKD</sequence>
<dbReference type="InterPro" id="IPR017439">
    <property type="entry name" value="Amidohydrolase"/>
</dbReference>
<keyword evidence="2" id="KW-0479">Metal-binding</keyword>
<feature type="signal peptide" evidence="3">
    <location>
        <begin position="1"/>
        <end position="31"/>
    </location>
</feature>
<dbReference type="Gene3D" id="3.30.70.360">
    <property type="match status" value="1"/>
</dbReference>